<reference evidence="2 3" key="1">
    <citation type="submission" date="2018-08" db="EMBL/GenBank/DDBJ databases">
        <title>Chitinophagaceae sp. K23C18032701, a novel bacterium isolated from forest soil.</title>
        <authorList>
            <person name="Wang C."/>
        </authorList>
    </citation>
    <scope>NUCLEOTIDE SEQUENCE [LARGE SCALE GENOMIC DNA]</scope>
    <source>
        <strain evidence="2 3">K23C18032701</strain>
    </source>
</reference>
<keyword evidence="1" id="KW-0732">Signal</keyword>
<feature type="chain" id="PRO_5017618004" evidence="1">
    <location>
        <begin position="21"/>
        <end position="245"/>
    </location>
</feature>
<proteinExistence type="predicted"/>
<name>A0A3E1NQD1_9BACT</name>
<dbReference type="AlphaFoldDB" id="A0A3E1NQD1"/>
<keyword evidence="3" id="KW-1185">Reference proteome</keyword>
<dbReference type="InterPro" id="IPR007433">
    <property type="entry name" value="DUF481"/>
</dbReference>
<dbReference type="Pfam" id="PF04338">
    <property type="entry name" value="DUF481"/>
    <property type="match status" value="1"/>
</dbReference>
<dbReference type="RefSeq" id="WP_116845887.1">
    <property type="nucleotide sequence ID" value="NZ_QTJU01000001.1"/>
</dbReference>
<feature type="signal peptide" evidence="1">
    <location>
        <begin position="1"/>
        <end position="20"/>
    </location>
</feature>
<dbReference type="OrthoDB" id="789864at2"/>
<organism evidence="2 3">
    <name type="scientific">Deminuibacter soli</name>
    <dbReference type="NCBI Taxonomy" id="2291815"/>
    <lineage>
        <taxon>Bacteria</taxon>
        <taxon>Pseudomonadati</taxon>
        <taxon>Bacteroidota</taxon>
        <taxon>Chitinophagia</taxon>
        <taxon>Chitinophagales</taxon>
        <taxon>Chitinophagaceae</taxon>
        <taxon>Deminuibacter</taxon>
    </lineage>
</organism>
<sequence>MTTIRLLLIFCLGICTSARAQFSDSAHYYFNYNSTGSINKTNDGSSYLLNNGFKFSVKKKTGVLNLNNNWIYGRSQTDLTNNDYNASLDFDLYQKKIPHFYYWGLANYTTSVSLKINNQLQTGAGAAYSLYDKPNAYLNISEGLLFETSNLFLNDTTHDIYHTFRNSLRVQFRFVVKNIFVIDGSNFLQNSLSRGSDYIVRSNLNLSVKLQKWLSFTTAFNYNKFNRTSRENLLLSYGLSFEKYF</sequence>
<evidence type="ECO:0000313" key="2">
    <source>
        <dbReference type="EMBL" id="RFM30131.1"/>
    </source>
</evidence>
<dbReference type="EMBL" id="QTJU01000001">
    <property type="protein sequence ID" value="RFM30131.1"/>
    <property type="molecule type" value="Genomic_DNA"/>
</dbReference>
<evidence type="ECO:0000313" key="3">
    <source>
        <dbReference type="Proteomes" id="UP000261284"/>
    </source>
</evidence>
<gene>
    <name evidence="2" type="ORF">DXN05_03920</name>
</gene>
<evidence type="ECO:0000256" key="1">
    <source>
        <dbReference type="SAM" id="SignalP"/>
    </source>
</evidence>
<dbReference type="Proteomes" id="UP000261284">
    <property type="component" value="Unassembled WGS sequence"/>
</dbReference>
<accession>A0A3E1NQD1</accession>
<comment type="caution">
    <text evidence="2">The sequence shown here is derived from an EMBL/GenBank/DDBJ whole genome shotgun (WGS) entry which is preliminary data.</text>
</comment>
<protein>
    <submittedName>
        <fullName evidence="2">DUF481 domain-containing protein</fullName>
    </submittedName>
</protein>